<evidence type="ECO:0000313" key="6">
    <source>
        <dbReference type="Proteomes" id="UP000464330"/>
    </source>
</evidence>
<dbReference type="RefSeq" id="WP_226989776.1">
    <property type="nucleotide sequence ID" value="NZ_CP019651.1"/>
</dbReference>
<dbReference type="InterPro" id="IPR000835">
    <property type="entry name" value="HTH_MarR-typ"/>
</dbReference>
<sequence length="150" mass="17444">MKKEPYESDMHSSLGYNLHRIGQLVREETSIPLKQYGITPEQWQILIALYERDSITPTELGEATLRDKTTISRILPALLQKGIIEKKANPNDGRSYMIKLSEHYREMIVKSLVDVKVHFEEKVFPIILTEQEQSILLEIILKLRRGLKDN</sequence>
<evidence type="ECO:0000313" key="3">
    <source>
        <dbReference type="EMBL" id="AVF24779.1"/>
    </source>
</evidence>
<reference evidence="3 6" key="2">
    <citation type="journal article" date="2020" name="Int. J. Med. Microbiol.">
        <title>Discovery of Paenibacillus larvae ERIC V: Phenotypic and genomic comparison to genotypes ERIC I-IV reveal different inventories of virulence factors which correlate with epidemiological prevalences of American Foulbrood.</title>
        <authorList>
            <person name="Beims H."/>
            <person name="Bunk B."/>
            <person name="Erler S."/>
            <person name="Mohr K.I."/>
            <person name="Sproer C."/>
            <person name="Pradella S."/>
            <person name="Gunther G."/>
            <person name="Rohde M."/>
            <person name="von der Ohe W."/>
            <person name="Steinert M."/>
        </authorList>
    </citation>
    <scope>NUCLEOTIDE SEQUENCE</scope>
    <source>
        <strain evidence="3">Eric_III</strain>
        <strain evidence="4">Eric_V</strain>
    </source>
</reference>
<proteinExistence type="predicted"/>
<dbReference type="AlphaFoldDB" id="A0A2L1U9C4"/>
<keyword evidence="1" id="KW-0238">DNA-binding</keyword>
<evidence type="ECO:0000313" key="4">
    <source>
        <dbReference type="EMBL" id="QHZ49697.1"/>
    </source>
</evidence>
<accession>A0A2L1U9C4</accession>
<evidence type="ECO:0000256" key="1">
    <source>
        <dbReference type="ARBA" id="ARBA00023125"/>
    </source>
</evidence>
<dbReference type="Pfam" id="PF12802">
    <property type="entry name" value="MarR_2"/>
    <property type="match status" value="1"/>
</dbReference>
<dbReference type="InterPro" id="IPR039422">
    <property type="entry name" value="MarR/SlyA-like"/>
</dbReference>
<dbReference type="GO" id="GO:0003700">
    <property type="term" value="F:DNA-binding transcription factor activity"/>
    <property type="evidence" value="ECO:0007669"/>
    <property type="project" value="InterPro"/>
</dbReference>
<dbReference type="GO" id="GO:0003677">
    <property type="term" value="F:DNA binding"/>
    <property type="evidence" value="ECO:0007669"/>
    <property type="project" value="UniProtKB-KW"/>
</dbReference>
<dbReference type="SMART" id="SM00347">
    <property type="entry name" value="HTH_MARR"/>
    <property type="match status" value="1"/>
</dbReference>
<accession>A0A6C0QLX9</accession>
<reference evidence="5" key="1">
    <citation type="submission" date="2017-02" db="EMBL/GenBank/DDBJ databases">
        <title>Delineation of Paenibacillus larvae strains originating from foulbrood outbreaks.</title>
        <authorList>
            <person name="Beims H."/>
            <person name="Bunk B."/>
            <person name="Sproeer C."/>
            <person name="Mohr K.I."/>
            <person name="Pradella S."/>
            <person name="Guenther G."/>
            <person name="Rohde M."/>
            <person name="von der Ohe W."/>
            <person name="Steinert M."/>
        </authorList>
    </citation>
    <scope>NUCLEOTIDE SEQUENCE [LARGE SCALE GENOMIC DNA]</scope>
    <source>
        <strain evidence="5">Eric_III</strain>
    </source>
</reference>
<dbReference type="GeneID" id="64217391"/>
<dbReference type="EMBL" id="CP019717">
    <property type="protein sequence ID" value="QHZ49697.1"/>
    <property type="molecule type" value="Genomic_DNA"/>
</dbReference>
<dbReference type="GO" id="GO:0006950">
    <property type="term" value="P:response to stress"/>
    <property type="evidence" value="ECO:0007669"/>
    <property type="project" value="TreeGrafter"/>
</dbReference>
<evidence type="ECO:0000259" key="2">
    <source>
        <dbReference type="PROSITE" id="PS50995"/>
    </source>
</evidence>
<protein>
    <submittedName>
        <fullName evidence="3">Transcriptional regulator-like protein</fullName>
    </submittedName>
</protein>
<dbReference type="Proteomes" id="UP000464330">
    <property type="component" value="Chromosome"/>
</dbReference>
<name>A0A2L1U9C4_9BACL</name>
<gene>
    <name evidence="3" type="ORF">ERICIII_00553</name>
    <name evidence="4" type="ORF">ERICV_00508</name>
</gene>
<dbReference type="InterPro" id="IPR036388">
    <property type="entry name" value="WH-like_DNA-bd_sf"/>
</dbReference>
<dbReference type="Gene3D" id="1.10.10.10">
    <property type="entry name" value="Winged helix-like DNA-binding domain superfamily/Winged helix DNA-binding domain"/>
    <property type="match status" value="1"/>
</dbReference>
<dbReference type="InterPro" id="IPR036390">
    <property type="entry name" value="WH_DNA-bd_sf"/>
</dbReference>
<dbReference type="SUPFAM" id="SSF46785">
    <property type="entry name" value="Winged helix' DNA-binding domain"/>
    <property type="match status" value="1"/>
</dbReference>
<organism evidence="3 5">
    <name type="scientific">Paenibacillus larvae subsp. larvae</name>
    <dbReference type="NCBI Taxonomy" id="147375"/>
    <lineage>
        <taxon>Bacteria</taxon>
        <taxon>Bacillati</taxon>
        <taxon>Bacillota</taxon>
        <taxon>Bacilli</taxon>
        <taxon>Bacillales</taxon>
        <taxon>Paenibacillaceae</taxon>
        <taxon>Paenibacillus</taxon>
    </lineage>
</organism>
<dbReference type="STRING" id="147375.BXP28_19500"/>
<dbReference type="Proteomes" id="UP000239833">
    <property type="component" value="Chromosome"/>
</dbReference>
<dbReference type="PANTHER" id="PTHR33164">
    <property type="entry name" value="TRANSCRIPTIONAL REGULATOR, MARR FAMILY"/>
    <property type="match status" value="1"/>
</dbReference>
<evidence type="ECO:0000313" key="5">
    <source>
        <dbReference type="Proteomes" id="UP000239833"/>
    </source>
</evidence>
<dbReference type="PRINTS" id="PR00598">
    <property type="entry name" value="HTHMARR"/>
</dbReference>
<feature type="domain" description="HTH marR-type" evidence="2">
    <location>
        <begin position="11"/>
        <end position="145"/>
    </location>
</feature>
<dbReference type="PROSITE" id="PS50995">
    <property type="entry name" value="HTH_MARR_2"/>
    <property type="match status" value="1"/>
</dbReference>
<accession>A0A8B6WX06</accession>
<dbReference type="PANTHER" id="PTHR33164:SF43">
    <property type="entry name" value="HTH-TYPE TRANSCRIPTIONAL REPRESSOR YETL"/>
    <property type="match status" value="1"/>
</dbReference>
<dbReference type="EMBL" id="CP019655">
    <property type="protein sequence ID" value="AVF24779.1"/>
    <property type="molecule type" value="Genomic_DNA"/>
</dbReference>